<dbReference type="EMBL" id="JABFDB010000055">
    <property type="protein sequence ID" value="NYZ25105.1"/>
    <property type="molecule type" value="Genomic_DNA"/>
</dbReference>
<keyword evidence="2" id="KW-1185">Reference proteome</keyword>
<proteinExistence type="predicted"/>
<evidence type="ECO:0000313" key="2">
    <source>
        <dbReference type="Proteomes" id="UP000584642"/>
    </source>
</evidence>
<evidence type="ECO:0000313" key="1">
    <source>
        <dbReference type="EMBL" id="NYZ25105.1"/>
    </source>
</evidence>
<sequence>MNTDKQNLLLIAAALDAQPWDSFAAVPDVDRYARALSGEAPLSDAEKRQLWRSPAARTNFLEARQERIDATAAHWAASRFTTEGWRQAADSSGATTAMVQVTDFTLTVQRDISDPDEPDWILVLTLSERMRTSLPAGSRVRAVDTGGVTWLEGEPDVTRIVSGLWSHDSNPVERLKTFGIRIEPA</sequence>
<gene>
    <name evidence="1" type="ORF">HND93_35840</name>
</gene>
<name>A0ABX2TMD8_9PROT</name>
<dbReference type="RefSeq" id="WP_180286879.1">
    <property type="nucleotide sequence ID" value="NZ_JABFDB010000055.1"/>
</dbReference>
<accession>A0ABX2TMD8</accession>
<comment type="caution">
    <text evidence="1">The sequence shown here is derived from an EMBL/GenBank/DDBJ whole genome shotgun (WGS) entry which is preliminary data.</text>
</comment>
<dbReference type="Proteomes" id="UP000584642">
    <property type="component" value="Unassembled WGS sequence"/>
</dbReference>
<protein>
    <submittedName>
        <fullName evidence="1">Uncharacterized protein</fullName>
    </submittedName>
</protein>
<reference evidence="1 2" key="1">
    <citation type="submission" date="2020-05" db="EMBL/GenBank/DDBJ databases">
        <title>Azospirillum oleiclasticum sp. nov, a nitrogen-fixing and heavy crude oil-emulsifying bacterium isolated from the crude oil of Yumen Oilfield.</title>
        <authorList>
            <person name="Wu D."/>
            <person name="Cai M."/>
            <person name="Zhang X."/>
        </authorList>
    </citation>
    <scope>NUCLEOTIDE SEQUENCE [LARGE SCALE GENOMIC DNA]</scope>
    <source>
        <strain evidence="1 2">ROY-1-1-2</strain>
    </source>
</reference>
<organism evidence="1 2">
    <name type="scientific">Azospirillum oleiclasticum</name>
    <dbReference type="NCBI Taxonomy" id="2735135"/>
    <lineage>
        <taxon>Bacteria</taxon>
        <taxon>Pseudomonadati</taxon>
        <taxon>Pseudomonadota</taxon>
        <taxon>Alphaproteobacteria</taxon>
        <taxon>Rhodospirillales</taxon>
        <taxon>Azospirillaceae</taxon>
        <taxon>Azospirillum</taxon>
    </lineage>
</organism>